<feature type="region of interest" description="Disordered" evidence="1">
    <location>
        <begin position="65"/>
        <end position="196"/>
    </location>
</feature>
<feature type="region of interest" description="Disordered" evidence="1">
    <location>
        <begin position="20"/>
        <end position="41"/>
    </location>
</feature>
<evidence type="ECO:0000313" key="2">
    <source>
        <dbReference type="EMBL" id="ETO25815.1"/>
    </source>
</evidence>
<feature type="compositionally biased region" description="Low complexity" evidence="1">
    <location>
        <begin position="74"/>
        <end position="88"/>
    </location>
</feature>
<name>X6NHL3_RETFI</name>
<evidence type="ECO:0000256" key="1">
    <source>
        <dbReference type="SAM" id="MobiDB-lite"/>
    </source>
</evidence>
<accession>X6NHL3</accession>
<reference evidence="2 3" key="1">
    <citation type="journal article" date="2013" name="Curr. Biol.">
        <title>The Genome of the Foraminiferan Reticulomyxa filosa.</title>
        <authorList>
            <person name="Glockner G."/>
            <person name="Hulsmann N."/>
            <person name="Schleicher M."/>
            <person name="Noegel A.A."/>
            <person name="Eichinger L."/>
            <person name="Gallinger C."/>
            <person name="Pawlowski J."/>
            <person name="Sierra R."/>
            <person name="Euteneuer U."/>
            <person name="Pillet L."/>
            <person name="Moustafa A."/>
            <person name="Platzer M."/>
            <person name="Groth M."/>
            <person name="Szafranski K."/>
            <person name="Schliwa M."/>
        </authorList>
    </citation>
    <scope>NUCLEOTIDE SEQUENCE [LARGE SCALE GENOMIC DNA]</scope>
</reference>
<dbReference type="AlphaFoldDB" id="X6NHL3"/>
<protein>
    <submittedName>
        <fullName evidence="2">Uncharacterized protein</fullName>
    </submittedName>
</protein>
<comment type="caution">
    <text evidence="2">The sequence shown here is derived from an EMBL/GenBank/DDBJ whole genome shotgun (WGS) entry which is preliminary data.</text>
</comment>
<evidence type="ECO:0000313" key="3">
    <source>
        <dbReference type="Proteomes" id="UP000023152"/>
    </source>
</evidence>
<feature type="compositionally biased region" description="Acidic residues" evidence="1">
    <location>
        <begin position="105"/>
        <end position="115"/>
    </location>
</feature>
<proteinExistence type="predicted"/>
<feature type="compositionally biased region" description="Low complexity" evidence="1">
    <location>
        <begin position="116"/>
        <end position="126"/>
    </location>
</feature>
<dbReference type="EMBL" id="ASPP01008269">
    <property type="protein sequence ID" value="ETO25815.1"/>
    <property type="molecule type" value="Genomic_DNA"/>
</dbReference>
<feature type="compositionally biased region" description="Low complexity" evidence="1">
    <location>
        <begin position="152"/>
        <end position="173"/>
    </location>
</feature>
<feature type="compositionally biased region" description="Basic and acidic residues" evidence="1">
    <location>
        <begin position="174"/>
        <end position="196"/>
    </location>
</feature>
<feature type="compositionally biased region" description="Basic residues" evidence="1">
    <location>
        <begin position="21"/>
        <end position="38"/>
    </location>
</feature>
<gene>
    <name evidence="2" type="ORF">RFI_11325</name>
</gene>
<keyword evidence="3" id="KW-1185">Reference proteome</keyword>
<organism evidence="2 3">
    <name type="scientific">Reticulomyxa filosa</name>
    <dbReference type="NCBI Taxonomy" id="46433"/>
    <lineage>
        <taxon>Eukaryota</taxon>
        <taxon>Sar</taxon>
        <taxon>Rhizaria</taxon>
        <taxon>Retaria</taxon>
        <taxon>Foraminifera</taxon>
        <taxon>Monothalamids</taxon>
        <taxon>Reticulomyxidae</taxon>
        <taxon>Reticulomyxa</taxon>
    </lineage>
</organism>
<dbReference type="Proteomes" id="UP000023152">
    <property type="component" value="Unassembled WGS sequence"/>
</dbReference>
<sequence length="271" mass="31672">MKKRQLNEVCNEKEEIEVGLSHKRHKSNEHAHKSKTRRISYVEQNETIPALESTQTSSIIYPPIAPPVFAIRDPPTLLQPSSPSLPRADGNDDDDDIADGNNNNNDEENDGDDNDSQSSLQDLSSSVNRNGKPMHKYQYGQKERKYQEQRHVSQQQQQQQQQQRQLQTQQAQQEQKRKEKELMLTKERQRKEEMEKKIRAHARKLVRRALGHYFNAEHCNNLERHLYSTYGLSPMRNWSRGILERMTKFIPTCDKGQNFVCVKLSYSPYAL</sequence>
<feature type="compositionally biased region" description="Basic and acidic residues" evidence="1">
    <location>
        <begin position="141"/>
        <end position="151"/>
    </location>
</feature>